<feature type="compositionally biased region" description="Polar residues" evidence="1">
    <location>
        <begin position="57"/>
        <end position="68"/>
    </location>
</feature>
<evidence type="ECO:0000256" key="1">
    <source>
        <dbReference type="SAM" id="MobiDB-lite"/>
    </source>
</evidence>
<name>A0ABN8M5V2_9CNID</name>
<evidence type="ECO:0000313" key="3">
    <source>
        <dbReference type="Proteomes" id="UP001159427"/>
    </source>
</evidence>
<comment type="caution">
    <text evidence="2">The sequence shown here is derived from an EMBL/GenBank/DDBJ whole genome shotgun (WGS) entry which is preliminary data.</text>
</comment>
<gene>
    <name evidence="2" type="ORF">PEVE_00024201</name>
</gene>
<proteinExistence type="predicted"/>
<feature type="region of interest" description="Disordered" evidence="1">
    <location>
        <begin position="27"/>
        <end position="68"/>
    </location>
</feature>
<dbReference type="Proteomes" id="UP001159427">
    <property type="component" value="Unassembled WGS sequence"/>
</dbReference>
<dbReference type="EMBL" id="CALNXI010000323">
    <property type="protein sequence ID" value="CAH3024836.1"/>
    <property type="molecule type" value="Genomic_DNA"/>
</dbReference>
<sequence length="96" mass="10803">MCHYQCLCSLFLTQINLLQNSFLVQHSPTSQPLKKKRQTSAKRHDDIVTPQLPRYNKLNSSSSENTSAEIRPISCVLGVSLDEADDVAERTIVSKE</sequence>
<accession>A0ABN8M5V2</accession>
<reference evidence="2 3" key="1">
    <citation type="submission" date="2022-05" db="EMBL/GenBank/DDBJ databases">
        <authorList>
            <consortium name="Genoscope - CEA"/>
            <person name="William W."/>
        </authorList>
    </citation>
    <scope>NUCLEOTIDE SEQUENCE [LARGE SCALE GENOMIC DNA]</scope>
</reference>
<keyword evidence="3" id="KW-1185">Reference proteome</keyword>
<protein>
    <submittedName>
        <fullName evidence="2">Uncharacterized protein</fullName>
    </submittedName>
</protein>
<organism evidence="2 3">
    <name type="scientific">Porites evermanni</name>
    <dbReference type="NCBI Taxonomy" id="104178"/>
    <lineage>
        <taxon>Eukaryota</taxon>
        <taxon>Metazoa</taxon>
        <taxon>Cnidaria</taxon>
        <taxon>Anthozoa</taxon>
        <taxon>Hexacorallia</taxon>
        <taxon>Scleractinia</taxon>
        <taxon>Fungiina</taxon>
        <taxon>Poritidae</taxon>
        <taxon>Porites</taxon>
    </lineage>
</organism>
<evidence type="ECO:0000313" key="2">
    <source>
        <dbReference type="EMBL" id="CAH3024836.1"/>
    </source>
</evidence>